<organism evidence="1 2">
    <name type="scientific">Gulo gulo</name>
    <name type="common">Wolverine</name>
    <name type="synonym">Gluton</name>
    <dbReference type="NCBI Taxonomy" id="48420"/>
    <lineage>
        <taxon>Eukaryota</taxon>
        <taxon>Metazoa</taxon>
        <taxon>Chordata</taxon>
        <taxon>Craniata</taxon>
        <taxon>Vertebrata</taxon>
        <taxon>Euteleostomi</taxon>
        <taxon>Mammalia</taxon>
        <taxon>Eutheria</taxon>
        <taxon>Laurasiatheria</taxon>
        <taxon>Carnivora</taxon>
        <taxon>Caniformia</taxon>
        <taxon>Musteloidea</taxon>
        <taxon>Mustelidae</taxon>
        <taxon>Guloninae</taxon>
        <taxon>Gulo</taxon>
    </lineage>
</organism>
<keyword evidence="2" id="KW-1185">Reference proteome</keyword>
<sequence>MASMGTLRLRLKGVERMAK</sequence>
<dbReference type="Proteomes" id="UP000269945">
    <property type="component" value="Unassembled WGS sequence"/>
</dbReference>
<protein>
    <submittedName>
        <fullName evidence="1">Uncharacterized protein</fullName>
    </submittedName>
</protein>
<evidence type="ECO:0000313" key="1">
    <source>
        <dbReference type="EMBL" id="VCX05404.1"/>
    </source>
</evidence>
<accession>A0A9X9LZ86</accession>
<comment type="caution">
    <text evidence="1">The sequence shown here is derived from an EMBL/GenBank/DDBJ whole genome shotgun (WGS) entry which is preliminary data.</text>
</comment>
<dbReference type="EMBL" id="CYRY02031189">
    <property type="protein sequence ID" value="VCX05404.1"/>
    <property type="molecule type" value="Genomic_DNA"/>
</dbReference>
<gene>
    <name evidence="1" type="ORF">BN2614_LOCUS6</name>
</gene>
<dbReference type="AlphaFoldDB" id="A0A9X9LZ86"/>
<evidence type="ECO:0000313" key="2">
    <source>
        <dbReference type="Proteomes" id="UP000269945"/>
    </source>
</evidence>
<proteinExistence type="predicted"/>
<reference evidence="1 2" key="1">
    <citation type="submission" date="2018-10" db="EMBL/GenBank/DDBJ databases">
        <authorList>
            <person name="Ekblom R."/>
            <person name="Jareborg N."/>
        </authorList>
    </citation>
    <scope>NUCLEOTIDE SEQUENCE [LARGE SCALE GENOMIC DNA]</scope>
    <source>
        <tissue evidence="1">Muscle</tissue>
    </source>
</reference>
<name>A0A9X9LZ86_GULGU</name>